<accession>A0A158DAA1</accession>
<evidence type="ECO:0000313" key="2">
    <source>
        <dbReference type="EMBL" id="SAK91585.1"/>
    </source>
</evidence>
<evidence type="ECO:0000313" key="3">
    <source>
        <dbReference type="Proteomes" id="UP000071859"/>
    </source>
</evidence>
<keyword evidence="3" id="KW-1185">Reference proteome</keyword>
<gene>
    <name evidence="2" type="ORF">AWB78_04937</name>
</gene>
<evidence type="ECO:0000256" key="1">
    <source>
        <dbReference type="SAM" id="MobiDB-lite"/>
    </source>
</evidence>
<name>A0A158DAA1_9BURK</name>
<organism evidence="2 3">
    <name type="scientific">Caballeronia calidae</name>
    <dbReference type="NCBI Taxonomy" id="1777139"/>
    <lineage>
        <taxon>Bacteria</taxon>
        <taxon>Pseudomonadati</taxon>
        <taxon>Pseudomonadota</taxon>
        <taxon>Betaproteobacteria</taxon>
        <taxon>Burkholderiales</taxon>
        <taxon>Burkholderiaceae</taxon>
        <taxon>Caballeronia</taxon>
    </lineage>
</organism>
<comment type="caution">
    <text evidence="2">The sequence shown here is derived from an EMBL/GenBank/DDBJ whole genome shotgun (WGS) entry which is preliminary data.</text>
</comment>
<dbReference type="EMBL" id="FCOX02000029">
    <property type="protein sequence ID" value="SAK91585.1"/>
    <property type="molecule type" value="Genomic_DNA"/>
</dbReference>
<feature type="region of interest" description="Disordered" evidence="1">
    <location>
        <begin position="25"/>
        <end position="60"/>
    </location>
</feature>
<dbReference type="Proteomes" id="UP000071859">
    <property type="component" value="Unassembled WGS sequence"/>
</dbReference>
<reference evidence="2" key="1">
    <citation type="submission" date="2016-01" db="EMBL/GenBank/DDBJ databases">
        <authorList>
            <person name="Peeters C."/>
        </authorList>
    </citation>
    <scope>NUCLEOTIDE SEQUENCE</scope>
    <source>
        <strain evidence="2">LMG 29321</strain>
    </source>
</reference>
<proteinExistence type="predicted"/>
<sequence>MKFLSGRRDFQVNSNEKLLKVSLKPTSPCVGHRPAQLDAADEAPRAKDAPGSPPVSLEQPPCFASVGPVSSMNKERPLVKKKLSNLFKGHCAD</sequence>
<protein>
    <submittedName>
        <fullName evidence="2">Uncharacterized protein</fullName>
    </submittedName>
</protein>
<dbReference type="AlphaFoldDB" id="A0A158DAA1"/>